<organism evidence="1 3">
    <name type="scientific">Prorocentrum cordatum</name>
    <dbReference type="NCBI Taxonomy" id="2364126"/>
    <lineage>
        <taxon>Eukaryota</taxon>
        <taxon>Sar</taxon>
        <taxon>Alveolata</taxon>
        <taxon>Dinophyceae</taxon>
        <taxon>Prorocentrales</taxon>
        <taxon>Prorocentraceae</taxon>
        <taxon>Prorocentrum</taxon>
    </lineage>
</organism>
<evidence type="ECO:0008006" key="4">
    <source>
        <dbReference type="Google" id="ProtNLM"/>
    </source>
</evidence>
<comment type="caution">
    <text evidence="1">The sequence shown here is derived from an EMBL/GenBank/DDBJ whole genome shotgun (WGS) entry which is preliminary data.</text>
</comment>
<accession>A0ABN9RD25</accession>
<proteinExistence type="predicted"/>
<evidence type="ECO:0000313" key="3">
    <source>
        <dbReference type="Proteomes" id="UP001189429"/>
    </source>
</evidence>
<protein>
    <recommendedName>
        <fullName evidence="4">Reverse transcriptase zinc-binding domain-containing protein</fullName>
    </recommendedName>
</protein>
<dbReference type="EMBL" id="CAUYUJ010017349">
    <property type="protein sequence ID" value="CAK0874019.1"/>
    <property type="molecule type" value="Genomic_DNA"/>
</dbReference>
<feature type="non-terminal residue" evidence="1">
    <location>
        <position position="1"/>
    </location>
</feature>
<feature type="non-terminal residue" evidence="1">
    <location>
        <position position="390"/>
    </location>
</feature>
<gene>
    <name evidence="1" type="ORF">PCOR1329_LOCUS19455</name>
    <name evidence="2" type="ORF">PCOR1329_LOCUS59050</name>
</gene>
<dbReference type="Proteomes" id="UP001189429">
    <property type="component" value="Unassembled WGS sequence"/>
</dbReference>
<name>A0ABN9RD25_9DINO</name>
<sequence length="390" mass="42433">HGFNLKLLRGLLVLYQSPRFICFVGMAAESFTTCKTVLAGPLVVARNVVDDIALQAVGTERLVAAQLGTAGLEVACILRGQHLPISAAKTTFLASGPSLGRQLGEYWRSQGWTFRKALQARNLGTNATITRRGVHEGRVRAAGALRRARRLGCLRAAGVDVDLIHKAGPAASMVWGRTVTGIADGGLHSWRRDLDPAVLTAGHAVQMLASLLQSAELPRRMMALGLESAAARHASADALWKHCASPIDAAVLTLARIGWYFKSERYLVTDLGDELDLLLLGPRGLGLEAGFGARRASDRHEMRKLSHDPLLQRPLYWDAIGRLLGPGSELSVREQNALGAYISNAHWTQARLFDAGERGHARCCRCGAERGTLWHRLFECPVLEPQRRDG</sequence>
<keyword evidence="3" id="KW-1185">Reference proteome</keyword>
<evidence type="ECO:0000313" key="2">
    <source>
        <dbReference type="EMBL" id="CAK0874019.1"/>
    </source>
</evidence>
<reference evidence="1" key="1">
    <citation type="submission" date="2023-10" db="EMBL/GenBank/DDBJ databases">
        <authorList>
            <person name="Chen Y."/>
            <person name="Shah S."/>
            <person name="Dougan E. K."/>
            <person name="Thang M."/>
            <person name="Chan C."/>
        </authorList>
    </citation>
    <scope>NUCLEOTIDE SEQUENCE [LARGE SCALE GENOMIC DNA]</scope>
</reference>
<dbReference type="EMBL" id="CAUYUJ010006213">
    <property type="protein sequence ID" value="CAK0816515.1"/>
    <property type="molecule type" value="Genomic_DNA"/>
</dbReference>
<evidence type="ECO:0000313" key="1">
    <source>
        <dbReference type="EMBL" id="CAK0816515.1"/>
    </source>
</evidence>